<comment type="caution">
    <text evidence="2">The sequence shown here is derived from an EMBL/GenBank/DDBJ whole genome shotgun (WGS) entry which is preliminary data.</text>
</comment>
<dbReference type="VEuPathDB" id="FungiDB:CAGL0H04169g"/>
<dbReference type="InterPro" id="IPR015421">
    <property type="entry name" value="PyrdxlP-dep_Trfase_major"/>
</dbReference>
<name>A0A0W0EQ69_CANGB</name>
<dbReference type="Proteomes" id="UP000054886">
    <property type="component" value="Unassembled WGS sequence"/>
</dbReference>
<feature type="region of interest" description="Disordered" evidence="1">
    <location>
        <begin position="263"/>
        <end position="284"/>
    </location>
</feature>
<dbReference type="VEuPathDB" id="FungiDB:GVI51_H03971"/>
<dbReference type="InterPro" id="IPR015422">
    <property type="entry name" value="PyrdxlP-dep_Trfase_small"/>
</dbReference>
<protein>
    <submittedName>
        <fullName evidence="2">Putative cystathionine gamma-synthase</fullName>
    </submittedName>
</protein>
<accession>A0A0W0EQ69</accession>
<dbReference type="AlphaFoldDB" id="A0A0W0EQ69"/>
<sequence>MKKWTGSASMKLEYSRPLPTWEDVLRYEKTSASAVFDNDEDLNGYPRWCLHSSVKRLCDVLGNKYSKENEKCLCFPSYGVAKRCREYIKKKEGLNTKVRILQLATSKPLNSEEMKSKCEFKIAVVFVTKNLFHHVRQYWKLTGEIVSPRLADYILNELFIAERSSFATISNGKNKDQQMQNKKSQINFTLANRALACVRKRLVTNVIDANDELGEDNYHFQNDDDDDMEPTFLDTVRSNDNVNVNNHTRIDDQLLRNGFEFSDSEDEDTINHNNPFGDSTDSEEDDAFVSLVPPEPIAIDISDTPIDSPLPDSSNNASATFIDPSAATIANDNIPNDIDPEDEVFIFPSGIASIFTAQRVLQEYDLLRVNRIRYQTESSNGTGTQKRIVLLGDICPDIVKMFQEFNDVIIINNQKGAFSTLNDLEVLLNSGEQILGVFLAIPTNPCLELTNLQRLKELSDLFVFPIIFDISMGSGVLNYNILKYGDIICMSLLTRFTNIEVMAGAMIVSKKRSPKFHEFFLSRMNEELLESQLQNTSQQTYSQNQFISPGATFWVEDAVLLDRGSCKWHDRNIKINYTAEYLVKRVLRQHEGKVFKRVLYLNDEAWQENNYYNMVKYSREDCGYGGIIAIEFEKESQLAKFYDSIEHIYKGTPVLGGNDITTVAAFREHNGRHLLRVCVGLENIKILTKVFQSALSKI</sequence>
<dbReference type="EMBL" id="LLZZ01000120">
    <property type="protein sequence ID" value="KTB03351.1"/>
    <property type="molecule type" value="Genomic_DNA"/>
</dbReference>
<proteinExistence type="predicted"/>
<dbReference type="VEuPathDB" id="FungiDB:GWK60_H03971"/>
<evidence type="ECO:0000256" key="1">
    <source>
        <dbReference type="SAM" id="MobiDB-lite"/>
    </source>
</evidence>
<organism evidence="2 3">
    <name type="scientific">Candida glabrata</name>
    <name type="common">Yeast</name>
    <name type="synonym">Torulopsis glabrata</name>
    <dbReference type="NCBI Taxonomy" id="5478"/>
    <lineage>
        <taxon>Eukaryota</taxon>
        <taxon>Fungi</taxon>
        <taxon>Dikarya</taxon>
        <taxon>Ascomycota</taxon>
        <taxon>Saccharomycotina</taxon>
        <taxon>Saccharomycetes</taxon>
        <taxon>Saccharomycetales</taxon>
        <taxon>Saccharomycetaceae</taxon>
        <taxon>Nakaseomyces</taxon>
    </lineage>
</organism>
<reference evidence="2 3" key="1">
    <citation type="submission" date="2015-10" db="EMBL/GenBank/DDBJ databases">
        <title>Draft genomes sequences of Candida glabrata isolates 1A, 1B, 2A, 2B, 3A and 3B.</title>
        <authorList>
            <person name="Haavelsrud O.E."/>
            <person name="Gaustad P."/>
        </authorList>
    </citation>
    <scope>NUCLEOTIDE SEQUENCE [LARGE SCALE GENOMIC DNA]</scope>
    <source>
        <strain evidence="2">910700640</strain>
    </source>
</reference>
<gene>
    <name evidence="2" type="ORF">AO440_002071</name>
</gene>
<dbReference type="OrthoDB" id="10047078at2759"/>
<dbReference type="VEuPathDB" id="FungiDB:B1J91_H04169g"/>
<dbReference type="GO" id="GO:0003962">
    <property type="term" value="F:cystathionine gamma-synthase activity"/>
    <property type="evidence" value="ECO:0007669"/>
    <property type="project" value="TreeGrafter"/>
</dbReference>
<dbReference type="GO" id="GO:0019346">
    <property type="term" value="P:transsulfuration"/>
    <property type="evidence" value="ECO:0007669"/>
    <property type="project" value="TreeGrafter"/>
</dbReference>
<dbReference type="SUPFAM" id="SSF53383">
    <property type="entry name" value="PLP-dependent transferases"/>
    <property type="match status" value="1"/>
</dbReference>
<dbReference type="InterPro" id="IPR015424">
    <property type="entry name" value="PyrdxlP-dep_Trfase"/>
</dbReference>
<evidence type="ECO:0000313" key="3">
    <source>
        <dbReference type="Proteomes" id="UP000054886"/>
    </source>
</evidence>
<dbReference type="PANTHER" id="PTHR42699:SF1">
    <property type="entry name" value="CYSTATHIONINE GAMMA-SYNTHASE-RELATED"/>
    <property type="match status" value="1"/>
</dbReference>
<dbReference type="PANTHER" id="PTHR42699">
    <property type="match status" value="1"/>
</dbReference>
<evidence type="ECO:0000313" key="2">
    <source>
        <dbReference type="EMBL" id="KTB03351.1"/>
    </source>
</evidence>
<dbReference type="Gene3D" id="3.40.640.10">
    <property type="entry name" value="Type I PLP-dependent aspartate aminotransferase-like (Major domain)"/>
    <property type="match status" value="1"/>
</dbReference>
<dbReference type="Gene3D" id="3.90.1150.10">
    <property type="entry name" value="Aspartate Aminotransferase, domain 1"/>
    <property type="match status" value="1"/>
</dbReference>
<dbReference type="InterPro" id="IPR051750">
    <property type="entry name" value="Trans-sulfuration_enzymes"/>
</dbReference>